<organism evidence="1">
    <name type="scientific">Aegilops tauschii</name>
    <name type="common">Tausch's goatgrass</name>
    <name type="synonym">Aegilops squarrosa</name>
    <dbReference type="NCBI Taxonomy" id="37682"/>
    <lineage>
        <taxon>Eukaryota</taxon>
        <taxon>Viridiplantae</taxon>
        <taxon>Streptophyta</taxon>
        <taxon>Embryophyta</taxon>
        <taxon>Tracheophyta</taxon>
        <taxon>Spermatophyta</taxon>
        <taxon>Magnoliopsida</taxon>
        <taxon>Liliopsida</taxon>
        <taxon>Poales</taxon>
        <taxon>Poaceae</taxon>
        <taxon>BOP clade</taxon>
        <taxon>Pooideae</taxon>
        <taxon>Triticodae</taxon>
        <taxon>Triticeae</taxon>
        <taxon>Triticinae</taxon>
        <taxon>Aegilops</taxon>
    </lineage>
</organism>
<name>M8B7P9_AEGTA</name>
<dbReference type="Gene3D" id="1.10.510.10">
    <property type="entry name" value="Transferase(Phosphotransferase) domain 1"/>
    <property type="match status" value="1"/>
</dbReference>
<sequence length="103" mass="11537">MAIKRVFPGDHPDFKLLAIFRVLGVPLFTIWPAYESLPLAGKLVTPPHVISRNKLRQHFPEDLLSKEGFEVLKGLLSCNIDKRLSATTALRRPWFANAVDASA</sequence>
<evidence type="ECO:0008006" key="2">
    <source>
        <dbReference type="Google" id="ProtNLM"/>
    </source>
</evidence>
<dbReference type="EnsemblPlants" id="EMT10041">
    <property type="protein sequence ID" value="EMT10041"/>
    <property type="gene ID" value="F775_04560"/>
</dbReference>
<accession>M8B7P9</accession>
<dbReference type="AlphaFoldDB" id="M8B7P9"/>
<dbReference type="InterPro" id="IPR011009">
    <property type="entry name" value="Kinase-like_dom_sf"/>
</dbReference>
<protein>
    <recommendedName>
        <fullName evidence="2">Protein kinase domain-containing protein</fullName>
    </recommendedName>
</protein>
<dbReference type="SUPFAM" id="SSF56112">
    <property type="entry name" value="Protein kinase-like (PK-like)"/>
    <property type="match status" value="1"/>
</dbReference>
<proteinExistence type="predicted"/>
<reference evidence="1" key="1">
    <citation type="submission" date="2015-06" db="UniProtKB">
        <authorList>
            <consortium name="EnsemblPlants"/>
        </authorList>
    </citation>
    <scope>IDENTIFICATION</scope>
</reference>
<evidence type="ECO:0000313" key="1">
    <source>
        <dbReference type="EnsemblPlants" id="EMT10041"/>
    </source>
</evidence>